<proteinExistence type="predicted"/>
<keyword evidence="1" id="KW-0732">Signal</keyword>
<feature type="signal peptide" evidence="1">
    <location>
        <begin position="1"/>
        <end position="18"/>
    </location>
</feature>
<evidence type="ECO:0000313" key="3">
    <source>
        <dbReference type="Proteomes" id="UP000799539"/>
    </source>
</evidence>
<dbReference type="EMBL" id="ML992671">
    <property type="protein sequence ID" value="KAF2212993.1"/>
    <property type="molecule type" value="Genomic_DNA"/>
</dbReference>
<feature type="chain" id="PRO_5025389653" evidence="1">
    <location>
        <begin position="19"/>
        <end position="214"/>
    </location>
</feature>
<dbReference type="AlphaFoldDB" id="A0A6A6FHY5"/>
<organism evidence="2 3">
    <name type="scientific">Cercospora zeae-maydis SCOH1-5</name>
    <dbReference type="NCBI Taxonomy" id="717836"/>
    <lineage>
        <taxon>Eukaryota</taxon>
        <taxon>Fungi</taxon>
        <taxon>Dikarya</taxon>
        <taxon>Ascomycota</taxon>
        <taxon>Pezizomycotina</taxon>
        <taxon>Dothideomycetes</taxon>
        <taxon>Dothideomycetidae</taxon>
        <taxon>Mycosphaerellales</taxon>
        <taxon>Mycosphaerellaceae</taxon>
        <taxon>Cercospora</taxon>
    </lineage>
</organism>
<reference evidence="2" key="1">
    <citation type="journal article" date="2020" name="Stud. Mycol.">
        <title>101 Dothideomycetes genomes: a test case for predicting lifestyles and emergence of pathogens.</title>
        <authorList>
            <person name="Haridas S."/>
            <person name="Albert R."/>
            <person name="Binder M."/>
            <person name="Bloem J."/>
            <person name="Labutti K."/>
            <person name="Salamov A."/>
            <person name="Andreopoulos B."/>
            <person name="Baker S."/>
            <person name="Barry K."/>
            <person name="Bills G."/>
            <person name="Bluhm B."/>
            <person name="Cannon C."/>
            <person name="Castanera R."/>
            <person name="Culley D."/>
            <person name="Daum C."/>
            <person name="Ezra D."/>
            <person name="Gonzalez J."/>
            <person name="Henrissat B."/>
            <person name="Kuo A."/>
            <person name="Liang C."/>
            <person name="Lipzen A."/>
            <person name="Lutzoni F."/>
            <person name="Magnuson J."/>
            <person name="Mondo S."/>
            <person name="Nolan M."/>
            <person name="Ohm R."/>
            <person name="Pangilinan J."/>
            <person name="Park H.-J."/>
            <person name="Ramirez L."/>
            <person name="Alfaro M."/>
            <person name="Sun H."/>
            <person name="Tritt A."/>
            <person name="Yoshinaga Y."/>
            <person name="Zwiers L.-H."/>
            <person name="Turgeon B."/>
            <person name="Goodwin S."/>
            <person name="Spatafora J."/>
            <person name="Crous P."/>
            <person name="Grigoriev I."/>
        </authorList>
    </citation>
    <scope>NUCLEOTIDE SEQUENCE</scope>
    <source>
        <strain evidence="2">SCOH1-5</strain>
    </source>
</reference>
<dbReference type="Proteomes" id="UP000799539">
    <property type="component" value="Unassembled WGS sequence"/>
</dbReference>
<protein>
    <submittedName>
        <fullName evidence="2">Uncharacterized protein</fullName>
    </submittedName>
</protein>
<evidence type="ECO:0000313" key="2">
    <source>
        <dbReference type="EMBL" id="KAF2212993.1"/>
    </source>
</evidence>
<accession>A0A6A6FHY5</accession>
<name>A0A6A6FHY5_9PEZI</name>
<keyword evidence="3" id="KW-1185">Reference proteome</keyword>
<gene>
    <name evidence="2" type="ORF">CERZMDRAFT_83925</name>
</gene>
<sequence>MKYNIVCAIATIVVGASAAPVADPFVRIQPYGSRWSRFDEPILPEKRDAVFVGQYDDPRKQGYYGMYNKPSTNEKRMLVHIDELGPLTSLKSWIGIGPQINKRSDDNHWTVNLNEFPKMSGGLDMLGPGPQINKRSAGEAYDYFMRATNQLQDLKRGLVGLPYFHDHFPQTFPETEVKRDAEAEADPILLIPGMPLVNTGDCRSPLCQSLKQKR</sequence>
<evidence type="ECO:0000256" key="1">
    <source>
        <dbReference type="SAM" id="SignalP"/>
    </source>
</evidence>
<dbReference type="OrthoDB" id="3635514at2759"/>